<protein>
    <submittedName>
        <fullName evidence="1">Uncharacterized protein</fullName>
    </submittedName>
</protein>
<accession>A0AAP4EYS0</accession>
<dbReference type="AlphaFoldDB" id="A0AAP4EYS0"/>
<evidence type="ECO:0000313" key="1">
    <source>
        <dbReference type="EMBL" id="MDI9240925.1"/>
    </source>
</evidence>
<dbReference type="Proteomes" id="UP001300383">
    <property type="component" value="Unassembled WGS sequence"/>
</dbReference>
<reference evidence="1 2" key="1">
    <citation type="submission" date="2023-05" db="EMBL/GenBank/DDBJ databases">
        <title>[ruminococcus] sp. nov., isolated from a pig farm feces dump.</title>
        <authorList>
            <person name="Chang Y.-H."/>
        </authorList>
    </citation>
    <scope>NUCLEOTIDE SEQUENCE [LARGE SCALE GENOMIC DNA]</scope>
    <source>
        <strain evidence="1 2">YH-rum2234</strain>
    </source>
</reference>
<proteinExistence type="predicted"/>
<gene>
    <name evidence="1" type="ORF">QJ036_00340</name>
</gene>
<comment type="caution">
    <text evidence="1">The sequence shown here is derived from an EMBL/GenBank/DDBJ whole genome shotgun (WGS) entry which is preliminary data.</text>
</comment>
<dbReference type="EMBL" id="JASGBQ010000001">
    <property type="protein sequence ID" value="MDI9240925.1"/>
    <property type="molecule type" value="Genomic_DNA"/>
</dbReference>
<organism evidence="1 2">
    <name type="scientific">Fusibacillus kribbianus</name>
    <dbReference type="NCBI Taxonomy" id="3044208"/>
    <lineage>
        <taxon>Bacteria</taxon>
        <taxon>Bacillati</taxon>
        <taxon>Bacillota</taxon>
        <taxon>Clostridia</taxon>
        <taxon>Lachnospirales</taxon>
        <taxon>Lachnospiraceae</taxon>
        <taxon>Fusibacillus</taxon>
    </lineage>
</organism>
<evidence type="ECO:0000313" key="2">
    <source>
        <dbReference type="Proteomes" id="UP001300383"/>
    </source>
</evidence>
<sequence length="56" mass="6683">MEINKILSPFFCETMKERIRTDTGDGTYQKNEKKFQAILPKENDKKIKFLNLGKFR</sequence>
<keyword evidence="2" id="KW-1185">Reference proteome</keyword>
<name>A0AAP4EYS0_9FIRM</name>